<organism evidence="1 2">
    <name type="scientific">Desulfuromonas thiophila</name>
    <dbReference type="NCBI Taxonomy" id="57664"/>
    <lineage>
        <taxon>Bacteria</taxon>
        <taxon>Pseudomonadati</taxon>
        <taxon>Thermodesulfobacteriota</taxon>
        <taxon>Desulfuromonadia</taxon>
        <taxon>Desulfuromonadales</taxon>
        <taxon>Desulfuromonadaceae</taxon>
        <taxon>Desulfuromonas</taxon>
    </lineage>
</organism>
<evidence type="ECO:0000313" key="1">
    <source>
        <dbReference type="EMBL" id="SDD95168.1"/>
    </source>
</evidence>
<accession>A0A1G6YXT6</accession>
<gene>
    <name evidence="1" type="ORF">SAMN05661003_102215</name>
</gene>
<reference evidence="2" key="1">
    <citation type="submission" date="2016-10" db="EMBL/GenBank/DDBJ databases">
        <authorList>
            <person name="Varghese N."/>
            <person name="Submissions S."/>
        </authorList>
    </citation>
    <scope>NUCLEOTIDE SEQUENCE [LARGE SCALE GENOMIC DNA]</scope>
    <source>
        <strain evidence="2">DSM 8987</strain>
    </source>
</reference>
<dbReference type="NCBIfam" id="NF007714">
    <property type="entry name" value="PRK10410.1-2"/>
    <property type="match status" value="1"/>
</dbReference>
<dbReference type="InterPro" id="IPR020483">
    <property type="entry name" value="Uncharacterised_YgbA"/>
</dbReference>
<keyword evidence="2" id="KW-1185">Reference proteome</keyword>
<dbReference type="EMBL" id="FNAQ01000002">
    <property type="protein sequence ID" value="SDD95168.1"/>
    <property type="molecule type" value="Genomic_DNA"/>
</dbReference>
<evidence type="ECO:0000313" key="2">
    <source>
        <dbReference type="Proteomes" id="UP000243205"/>
    </source>
</evidence>
<dbReference type="STRING" id="57664.SAMN05661003_102215"/>
<sequence>MRWIEGEPRQARRMWLWRGAKTAAMARQRRLRRDARVLHAFIGVYCQRHHQPQGDSHCGTAAGWHYCPQCWELLQYALQRGKHCRLDPKPACKDCPVHCYAPDKRQRIRQVMGFAGQHFIRRGRLDWLWHYFF</sequence>
<dbReference type="Proteomes" id="UP000243205">
    <property type="component" value="Unassembled WGS sequence"/>
</dbReference>
<dbReference type="Pfam" id="PF11756">
    <property type="entry name" value="YgbA_NO"/>
    <property type="match status" value="1"/>
</dbReference>
<protein>
    <submittedName>
        <fullName evidence="1">Nitrous oxide-stimulated promoter</fullName>
    </submittedName>
</protein>
<dbReference type="AlphaFoldDB" id="A0A1G6YXT6"/>
<name>A0A1G6YXT6_9BACT</name>
<proteinExistence type="predicted"/>